<reference evidence="1" key="1">
    <citation type="submission" date="2021-06" db="EMBL/GenBank/DDBJ databases">
        <authorList>
            <person name="Kallberg Y."/>
            <person name="Tangrot J."/>
            <person name="Rosling A."/>
        </authorList>
    </citation>
    <scope>NUCLEOTIDE SEQUENCE</scope>
    <source>
        <strain evidence="1">CL551</strain>
    </source>
</reference>
<feature type="non-terminal residue" evidence="1">
    <location>
        <position position="1"/>
    </location>
</feature>
<evidence type="ECO:0000313" key="1">
    <source>
        <dbReference type="EMBL" id="CAG8617291.1"/>
    </source>
</evidence>
<gene>
    <name evidence="1" type="ORF">AMORRO_LOCUS8500</name>
</gene>
<comment type="caution">
    <text evidence="1">The sequence shown here is derived from an EMBL/GenBank/DDBJ whole genome shotgun (WGS) entry which is preliminary data.</text>
</comment>
<accession>A0A9N9CZ21</accession>
<protein>
    <submittedName>
        <fullName evidence="1">12554_t:CDS:1</fullName>
    </submittedName>
</protein>
<evidence type="ECO:0000313" key="2">
    <source>
        <dbReference type="Proteomes" id="UP000789342"/>
    </source>
</evidence>
<dbReference type="AlphaFoldDB" id="A0A9N9CZ21"/>
<proteinExistence type="predicted"/>
<sequence length="77" mass="8903">LTSAIFPDIRTIDPSKKNIYKSRKDQAKARLTDYENNLLSKPVNIKSHSFLDYKHNSKLDSSNILPLEISNNHHRIV</sequence>
<dbReference type="Proteomes" id="UP000789342">
    <property type="component" value="Unassembled WGS sequence"/>
</dbReference>
<dbReference type="EMBL" id="CAJVPV010007309">
    <property type="protein sequence ID" value="CAG8617291.1"/>
    <property type="molecule type" value="Genomic_DNA"/>
</dbReference>
<keyword evidence="2" id="KW-1185">Reference proteome</keyword>
<organism evidence="1 2">
    <name type="scientific">Acaulospora morrowiae</name>
    <dbReference type="NCBI Taxonomy" id="94023"/>
    <lineage>
        <taxon>Eukaryota</taxon>
        <taxon>Fungi</taxon>
        <taxon>Fungi incertae sedis</taxon>
        <taxon>Mucoromycota</taxon>
        <taxon>Glomeromycotina</taxon>
        <taxon>Glomeromycetes</taxon>
        <taxon>Diversisporales</taxon>
        <taxon>Acaulosporaceae</taxon>
        <taxon>Acaulospora</taxon>
    </lineage>
</organism>
<name>A0A9N9CZ21_9GLOM</name>